<feature type="transmembrane region" description="Helical" evidence="8">
    <location>
        <begin position="230"/>
        <end position="249"/>
    </location>
</feature>
<feature type="transmembrane region" description="Helical" evidence="8">
    <location>
        <begin position="310"/>
        <end position="328"/>
    </location>
</feature>
<evidence type="ECO:0000256" key="6">
    <source>
        <dbReference type="ARBA" id="ARBA00023136"/>
    </source>
</evidence>
<dbReference type="EMBL" id="JALJOT010000016">
    <property type="protein sequence ID" value="KAK9902210.1"/>
    <property type="molecule type" value="Genomic_DNA"/>
</dbReference>
<keyword evidence="2" id="KW-0813">Transport</keyword>
<evidence type="ECO:0000313" key="10">
    <source>
        <dbReference type="EMBL" id="KAK9902210.1"/>
    </source>
</evidence>
<evidence type="ECO:0000256" key="4">
    <source>
        <dbReference type="ARBA" id="ARBA00022970"/>
    </source>
</evidence>
<evidence type="ECO:0000259" key="9">
    <source>
        <dbReference type="Pfam" id="PF01490"/>
    </source>
</evidence>
<evidence type="ECO:0000256" key="3">
    <source>
        <dbReference type="ARBA" id="ARBA00022692"/>
    </source>
</evidence>
<feature type="transmembrane region" description="Helical" evidence="8">
    <location>
        <begin position="70"/>
        <end position="98"/>
    </location>
</feature>
<feature type="transmembrane region" description="Helical" evidence="8">
    <location>
        <begin position="162"/>
        <end position="179"/>
    </location>
</feature>
<keyword evidence="5 8" id="KW-1133">Transmembrane helix</keyword>
<evidence type="ECO:0000313" key="11">
    <source>
        <dbReference type="Proteomes" id="UP001491310"/>
    </source>
</evidence>
<keyword evidence="6 8" id="KW-0472">Membrane</keyword>
<evidence type="ECO:0000256" key="2">
    <source>
        <dbReference type="ARBA" id="ARBA00022448"/>
    </source>
</evidence>
<feature type="transmembrane region" description="Helical" evidence="8">
    <location>
        <begin position="382"/>
        <end position="401"/>
    </location>
</feature>
<feature type="transmembrane region" description="Helical" evidence="8">
    <location>
        <begin position="191"/>
        <end position="210"/>
    </location>
</feature>
<keyword evidence="4" id="KW-0029">Amino-acid transport</keyword>
<organism evidence="10 11">
    <name type="scientific">Coccomyxa subellipsoidea</name>
    <dbReference type="NCBI Taxonomy" id="248742"/>
    <lineage>
        <taxon>Eukaryota</taxon>
        <taxon>Viridiplantae</taxon>
        <taxon>Chlorophyta</taxon>
        <taxon>core chlorophytes</taxon>
        <taxon>Trebouxiophyceae</taxon>
        <taxon>Trebouxiophyceae incertae sedis</taxon>
        <taxon>Coccomyxaceae</taxon>
        <taxon>Coccomyxa</taxon>
    </lineage>
</organism>
<comment type="caution">
    <text evidence="10">The sequence shown here is derived from an EMBL/GenBank/DDBJ whole genome shotgun (WGS) entry which is preliminary data.</text>
</comment>
<dbReference type="Proteomes" id="UP001491310">
    <property type="component" value="Unassembled WGS sequence"/>
</dbReference>
<feature type="domain" description="Amino acid transporter transmembrane" evidence="9">
    <location>
        <begin position="44"/>
        <end position="433"/>
    </location>
</feature>
<sequence>MALGEKTGMEDSAHTNKVNFSKDPEGQMELPDKQAVPEYVGKGEWYHIGYHMTAAVASVPTLGLPFAVSLLGWAGGLIALIAGGIVTMFTSFLISSMLEYGGKRHIRFRDLAVAVFGKSGWWAVTPFQFAVCIGTTIANHIVGGQAMKAIDVLVRGDTPVTLTEYIVIFGAINLVIAQCPNVHSIRFVNQCSTFCTICFSIIAVALSLYSGLTMNLMPDYSVPGDVTTKLFGVFNGLGIMAFAYGNTVIPEIGATAKAPAMKTMKGGIIMGYCTIVSAYLCVSITGYWAFGNGVKGIVLGSLTDPGWAVILAWSFAALQLIGTTQIYCQPIYEFGDKTFGNILAPTWTLKNTVVRLIFRTIFICICCLIGAMLPFFTDFMSLIGAIGFTPMDFVLPQFLWIKAYKPKGPAMWFSVLVAVIYIIVGVMACIGAVRSIVLNAVNYSLFANL</sequence>
<proteinExistence type="predicted"/>
<reference evidence="10 11" key="1">
    <citation type="journal article" date="2024" name="Nat. Commun.">
        <title>Phylogenomics reveals the evolutionary origins of lichenization in chlorophyte algae.</title>
        <authorList>
            <person name="Puginier C."/>
            <person name="Libourel C."/>
            <person name="Otte J."/>
            <person name="Skaloud P."/>
            <person name="Haon M."/>
            <person name="Grisel S."/>
            <person name="Petersen M."/>
            <person name="Berrin J.G."/>
            <person name="Delaux P.M."/>
            <person name="Dal Grande F."/>
            <person name="Keller J."/>
        </authorList>
    </citation>
    <scope>NUCLEOTIDE SEQUENCE [LARGE SCALE GENOMIC DNA]</scope>
    <source>
        <strain evidence="10 11">SAG 216-7</strain>
    </source>
</reference>
<gene>
    <name evidence="10" type="ORF">WJX75_007822</name>
</gene>
<comment type="subcellular location">
    <subcellularLocation>
        <location evidence="1">Membrane</location>
    </subcellularLocation>
</comment>
<protein>
    <recommendedName>
        <fullName evidence="9">Amino acid transporter transmembrane domain-containing protein</fullName>
    </recommendedName>
</protein>
<feature type="transmembrane region" description="Helical" evidence="8">
    <location>
        <begin position="119"/>
        <end position="142"/>
    </location>
</feature>
<keyword evidence="3 8" id="KW-0812">Transmembrane</keyword>
<evidence type="ECO:0000256" key="8">
    <source>
        <dbReference type="SAM" id="Phobius"/>
    </source>
</evidence>
<feature type="compositionally biased region" description="Basic and acidic residues" evidence="7">
    <location>
        <begin position="7"/>
        <end position="25"/>
    </location>
</feature>
<feature type="transmembrane region" description="Helical" evidence="8">
    <location>
        <begin position="413"/>
        <end position="437"/>
    </location>
</feature>
<dbReference type="Gene3D" id="1.10.4160.10">
    <property type="entry name" value="Hydantoin permease"/>
    <property type="match status" value="1"/>
</dbReference>
<feature type="transmembrane region" description="Helical" evidence="8">
    <location>
        <begin position="356"/>
        <end position="376"/>
    </location>
</feature>
<dbReference type="Pfam" id="PF01490">
    <property type="entry name" value="Aa_trans"/>
    <property type="match status" value="1"/>
</dbReference>
<dbReference type="InterPro" id="IPR013057">
    <property type="entry name" value="AA_transpt_TM"/>
</dbReference>
<evidence type="ECO:0000256" key="1">
    <source>
        <dbReference type="ARBA" id="ARBA00004370"/>
    </source>
</evidence>
<name>A0ABR2YCS5_9CHLO</name>
<feature type="region of interest" description="Disordered" evidence="7">
    <location>
        <begin position="1"/>
        <end position="29"/>
    </location>
</feature>
<evidence type="ECO:0000256" key="5">
    <source>
        <dbReference type="ARBA" id="ARBA00022989"/>
    </source>
</evidence>
<feature type="transmembrane region" description="Helical" evidence="8">
    <location>
        <begin position="269"/>
        <end position="290"/>
    </location>
</feature>
<evidence type="ECO:0000256" key="7">
    <source>
        <dbReference type="SAM" id="MobiDB-lite"/>
    </source>
</evidence>
<keyword evidence="11" id="KW-1185">Reference proteome</keyword>
<accession>A0ABR2YCS5</accession>
<dbReference type="PANTHER" id="PTHR48017">
    <property type="entry name" value="OS05G0424000 PROTEIN-RELATED"/>
    <property type="match status" value="1"/>
</dbReference>